<dbReference type="Pfam" id="PF13417">
    <property type="entry name" value="GST_N_3"/>
    <property type="match status" value="1"/>
</dbReference>
<keyword evidence="3" id="KW-1185">Reference proteome</keyword>
<accession>A0ABY9NCB7</accession>
<evidence type="ECO:0000259" key="1">
    <source>
        <dbReference type="Pfam" id="PF13417"/>
    </source>
</evidence>
<gene>
    <name evidence="2" type="ORF">QL104_22600</name>
</gene>
<protein>
    <submittedName>
        <fullName evidence="2">Glutathione S-transferase N-terminal domain-containing protein</fullName>
    </submittedName>
</protein>
<dbReference type="RefSeq" id="WP_282877410.1">
    <property type="nucleotide sequence ID" value="NZ_CP133164.1"/>
</dbReference>
<reference evidence="2 3" key="1">
    <citation type="journal article" date="2023" name="Access Microbiol">
        <title>The genome of a steinernematid-associated Pseudomonas piscis bacterium encodes the biosynthesis of insect toxins.</title>
        <authorList>
            <person name="Awori R.M."/>
            <person name="Hendre P."/>
            <person name="Amugune N.O."/>
        </authorList>
    </citation>
    <scope>NUCLEOTIDE SEQUENCE [LARGE SCALE GENOMIC DNA]</scope>
    <source>
        <strain evidence="2 3">75</strain>
    </source>
</reference>
<organism evidence="2 3">
    <name type="scientific">Pseudomonas piscis</name>
    <dbReference type="NCBI Taxonomy" id="2614538"/>
    <lineage>
        <taxon>Bacteria</taxon>
        <taxon>Pseudomonadati</taxon>
        <taxon>Pseudomonadota</taxon>
        <taxon>Gammaproteobacteria</taxon>
        <taxon>Pseudomonadales</taxon>
        <taxon>Pseudomonadaceae</taxon>
        <taxon>Pseudomonas</taxon>
    </lineage>
</organism>
<dbReference type="InterPro" id="IPR036249">
    <property type="entry name" value="Thioredoxin-like_sf"/>
</dbReference>
<dbReference type="SUPFAM" id="SSF52833">
    <property type="entry name" value="Thioredoxin-like"/>
    <property type="match status" value="1"/>
</dbReference>
<dbReference type="InterPro" id="IPR004045">
    <property type="entry name" value="Glutathione_S-Trfase_N"/>
</dbReference>
<dbReference type="InterPro" id="IPR011767">
    <property type="entry name" value="GLR_AS"/>
</dbReference>
<feature type="domain" description="GST N-terminal" evidence="1">
    <location>
        <begin position="45"/>
        <end position="121"/>
    </location>
</feature>
<evidence type="ECO:0000313" key="3">
    <source>
        <dbReference type="Proteomes" id="UP001237292"/>
    </source>
</evidence>
<sequence>MIVKALRVGLGQLIIFIDFITRPRKQQRSAAAQAQVEQAAQDLALYQFHACPFCVKTRRTLHRLNVPVALRDAKNNPQDRQALLEQGGKIKVPCLRIEENGQTTWMYESKVIIDYLNQRFSAA</sequence>
<evidence type="ECO:0000313" key="2">
    <source>
        <dbReference type="EMBL" id="WMN16124.1"/>
    </source>
</evidence>
<dbReference type="Gene3D" id="3.40.30.10">
    <property type="entry name" value="Glutaredoxin"/>
    <property type="match status" value="1"/>
</dbReference>
<name>A0ABY9NCB7_9PSED</name>
<dbReference type="PROSITE" id="PS00195">
    <property type="entry name" value="GLUTAREDOXIN_1"/>
    <property type="match status" value="1"/>
</dbReference>
<dbReference type="EMBL" id="CP133164">
    <property type="protein sequence ID" value="WMN16124.1"/>
    <property type="molecule type" value="Genomic_DNA"/>
</dbReference>
<proteinExistence type="predicted"/>
<dbReference type="PROSITE" id="PS51354">
    <property type="entry name" value="GLUTAREDOXIN_2"/>
    <property type="match status" value="1"/>
</dbReference>
<dbReference type="Proteomes" id="UP001237292">
    <property type="component" value="Chromosome"/>
</dbReference>